<comment type="caution">
    <text evidence="2">The sequence shown here is derived from an EMBL/GenBank/DDBJ whole genome shotgun (WGS) entry which is preliminary data.</text>
</comment>
<evidence type="ECO:0000313" key="3">
    <source>
        <dbReference type="Proteomes" id="UP001209570"/>
    </source>
</evidence>
<dbReference type="Proteomes" id="UP001209570">
    <property type="component" value="Unassembled WGS sequence"/>
</dbReference>
<evidence type="ECO:0000256" key="1">
    <source>
        <dbReference type="SAM" id="MobiDB-lite"/>
    </source>
</evidence>
<protein>
    <submittedName>
        <fullName evidence="2">Uncharacterized protein</fullName>
    </submittedName>
</protein>
<name>A0AAD5LER1_PYTIN</name>
<gene>
    <name evidence="2" type="ORF">P43SY_003383</name>
</gene>
<dbReference type="EMBL" id="JAKCXM010000212">
    <property type="protein sequence ID" value="KAJ0398554.1"/>
    <property type="molecule type" value="Genomic_DNA"/>
</dbReference>
<keyword evidence="3" id="KW-1185">Reference proteome</keyword>
<dbReference type="AlphaFoldDB" id="A0AAD5LER1"/>
<reference evidence="2" key="1">
    <citation type="submission" date="2021-12" db="EMBL/GenBank/DDBJ databases">
        <title>Prjna785345.</title>
        <authorList>
            <person name="Rujirawat T."/>
            <person name="Krajaejun T."/>
        </authorList>
    </citation>
    <scope>NUCLEOTIDE SEQUENCE</scope>
    <source>
        <strain evidence="2">Pi057C3</strain>
    </source>
</reference>
<feature type="compositionally biased region" description="Acidic residues" evidence="1">
    <location>
        <begin position="127"/>
        <end position="136"/>
    </location>
</feature>
<sequence>MSLEKPTDDGVAVTLFPVDYETVEMVTDQGEEVLQQDFSEAQLFMHSIQELERARGEQLKSKRRKTAASSSTLVKPSDENAVTVKEENGAPETQDVDMEADDNSVGIGTEGSGGNQAGDATAKSSEGGDEHDDNEEVIDPRIHYRPMVAELQASIIELNQLINTIELIRQRQFLEDMHCRRENTMETKEDLEYLLSRTEKGLVCIKSPEDYLLRTIQVKLRHNPSGAEGSFTLPAPKVNTIFVFETNTT</sequence>
<feature type="region of interest" description="Disordered" evidence="1">
    <location>
        <begin position="54"/>
        <end position="136"/>
    </location>
</feature>
<organism evidence="2 3">
    <name type="scientific">Pythium insidiosum</name>
    <name type="common">Pythiosis disease agent</name>
    <dbReference type="NCBI Taxonomy" id="114742"/>
    <lineage>
        <taxon>Eukaryota</taxon>
        <taxon>Sar</taxon>
        <taxon>Stramenopiles</taxon>
        <taxon>Oomycota</taxon>
        <taxon>Peronosporomycetes</taxon>
        <taxon>Pythiales</taxon>
        <taxon>Pythiaceae</taxon>
        <taxon>Pythium</taxon>
    </lineage>
</organism>
<accession>A0AAD5LER1</accession>
<proteinExistence type="predicted"/>
<evidence type="ECO:0000313" key="2">
    <source>
        <dbReference type="EMBL" id="KAJ0398554.1"/>
    </source>
</evidence>